<comment type="caution">
    <text evidence="1">The sequence shown here is derived from an EMBL/GenBank/DDBJ whole genome shotgun (WGS) entry which is preliminary data.</text>
</comment>
<dbReference type="Proteomes" id="UP000305131">
    <property type="component" value="Unassembled WGS sequence"/>
</dbReference>
<gene>
    <name evidence="1" type="ORF">FBQ73_04915</name>
</gene>
<dbReference type="GeneID" id="95772799"/>
<name>A0A6C1KVR5_XANAU</name>
<dbReference type="OrthoDB" id="8453574at2"/>
<proteinExistence type="predicted"/>
<protein>
    <submittedName>
        <fullName evidence="1">Uncharacterized protein</fullName>
    </submittedName>
</protein>
<dbReference type="EMBL" id="VAUP01000015">
    <property type="protein sequence ID" value="TLX43473.1"/>
    <property type="molecule type" value="Genomic_DNA"/>
</dbReference>
<accession>A0A6C1KVR5</accession>
<dbReference type="AlphaFoldDB" id="A0A6C1KVR5"/>
<organism evidence="1 2">
    <name type="scientific">Xanthobacter autotrophicus</name>
    <dbReference type="NCBI Taxonomy" id="280"/>
    <lineage>
        <taxon>Bacteria</taxon>
        <taxon>Pseudomonadati</taxon>
        <taxon>Pseudomonadota</taxon>
        <taxon>Alphaproteobacteria</taxon>
        <taxon>Hyphomicrobiales</taxon>
        <taxon>Xanthobacteraceae</taxon>
        <taxon>Xanthobacter</taxon>
    </lineage>
</organism>
<evidence type="ECO:0000313" key="2">
    <source>
        <dbReference type="Proteomes" id="UP000305131"/>
    </source>
</evidence>
<reference evidence="1 2" key="1">
    <citation type="submission" date="2019-05" db="EMBL/GenBank/DDBJ databases">
        <authorList>
            <person name="Zhou X."/>
        </authorList>
    </citation>
    <scope>NUCLEOTIDE SEQUENCE [LARGE SCALE GENOMIC DNA]</scope>
    <source>
        <strain evidence="1 2">DSM 432</strain>
    </source>
</reference>
<dbReference type="RefSeq" id="WP_138398395.1">
    <property type="nucleotide sequence ID" value="NZ_JBAFVI010000001.1"/>
</dbReference>
<evidence type="ECO:0000313" key="1">
    <source>
        <dbReference type="EMBL" id="TLX43473.1"/>
    </source>
</evidence>
<sequence length="69" mass="7603">MMICAECGRCGRRSILSQRSDTHEPQLTSAPAEPVTLRCDLCGSRRVQVVEFDSPYLAMAFVAKRGSGR</sequence>